<sequence>MTFHSALSLRGARTFSSGMIAFIAVFSCIASVILDCLPAVAKAGRFAFELPVYGQVAHQNLATQVRPFVTQQVDRQFRQDPNLEVVEIFITVNRNGDVMPLLTTAVSRSQWQQSPQISLWTRYHGSYADFQRPTRSFRRSVIATQRRNVNSWQGVASRLEISLDRGKLSKRLAQQKLSDLD</sequence>
<keyword evidence="1" id="KW-0812">Transmembrane</keyword>
<dbReference type="RefSeq" id="WP_264323737.1">
    <property type="nucleotide sequence ID" value="NZ_JADEXQ010000009.1"/>
</dbReference>
<organism evidence="2 3">
    <name type="scientific">Romeriopsis navalis LEGE 11480</name>
    <dbReference type="NCBI Taxonomy" id="2777977"/>
    <lineage>
        <taxon>Bacteria</taxon>
        <taxon>Bacillati</taxon>
        <taxon>Cyanobacteriota</taxon>
        <taxon>Cyanophyceae</taxon>
        <taxon>Leptolyngbyales</taxon>
        <taxon>Leptolyngbyaceae</taxon>
        <taxon>Romeriopsis</taxon>
        <taxon>Romeriopsis navalis</taxon>
    </lineage>
</organism>
<proteinExistence type="predicted"/>
<protein>
    <submittedName>
        <fullName evidence="2">Uncharacterized protein</fullName>
    </submittedName>
</protein>
<keyword evidence="1" id="KW-1133">Transmembrane helix</keyword>
<evidence type="ECO:0000313" key="2">
    <source>
        <dbReference type="EMBL" id="MBE9028914.1"/>
    </source>
</evidence>
<dbReference type="AlphaFoldDB" id="A0A928VN52"/>
<reference evidence="2" key="1">
    <citation type="submission" date="2020-10" db="EMBL/GenBank/DDBJ databases">
        <authorList>
            <person name="Castelo-Branco R."/>
            <person name="Eusebio N."/>
            <person name="Adriana R."/>
            <person name="Vieira A."/>
            <person name="Brugerolle De Fraissinette N."/>
            <person name="Rezende De Castro R."/>
            <person name="Schneider M.P."/>
            <person name="Vasconcelos V."/>
            <person name="Leao P.N."/>
        </authorList>
    </citation>
    <scope>NUCLEOTIDE SEQUENCE</scope>
    <source>
        <strain evidence="2">LEGE 11480</strain>
    </source>
</reference>
<dbReference type="EMBL" id="JADEXQ010000009">
    <property type="protein sequence ID" value="MBE9028914.1"/>
    <property type="molecule type" value="Genomic_DNA"/>
</dbReference>
<feature type="transmembrane region" description="Helical" evidence="1">
    <location>
        <begin position="20"/>
        <end position="41"/>
    </location>
</feature>
<accession>A0A928VN52</accession>
<evidence type="ECO:0000256" key="1">
    <source>
        <dbReference type="SAM" id="Phobius"/>
    </source>
</evidence>
<dbReference type="Proteomes" id="UP000625316">
    <property type="component" value="Unassembled WGS sequence"/>
</dbReference>
<evidence type="ECO:0000313" key="3">
    <source>
        <dbReference type="Proteomes" id="UP000625316"/>
    </source>
</evidence>
<name>A0A928VN52_9CYAN</name>
<keyword evidence="3" id="KW-1185">Reference proteome</keyword>
<gene>
    <name evidence="2" type="ORF">IQ266_03950</name>
</gene>
<comment type="caution">
    <text evidence="2">The sequence shown here is derived from an EMBL/GenBank/DDBJ whole genome shotgun (WGS) entry which is preliminary data.</text>
</comment>
<keyword evidence="1" id="KW-0472">Membrane</keyword>